<dbReference type="Proteomes" id="UP000011543">
    <property type="component" value="Unassembled WGS sequence"/>
</dbReference>
<proteinExistence type="predicted"/>
<gene>
    <name evidence="1" type="ordered locus">Nmag_4187</name>
    <name evidence="2" type="ORF">C500_15130</name>
</gene>
<reference evidence="1 3" key="2">
    <citation type="journal article" date="2012" name="BMC Genomics">
        <title>A comparative genomics perspective on the genetic content of the alkaliphilic haloarchaeon Natrialba magadii ATCC 43099T.</title>
        <authorList>
            <person name="Siddaramappa S."/>
            <person name="Challacombe J.F."/>
            <person name="Decastro R.E."/>
            <person name="Pfeiffer F."/>
            <person name="Sastre D.E."/>
            <person name="Gimenez M.I."/>
            <person name="Paggi R.A."/>
            <person name="Detter J.C."/>
            <person name="Davenport K.W."/>
            <person name="Goodwin L.A."/>
            <person name="Kyrpides N."/>
            <person name="Tapia R."/>
            <person name="Pitluck S."/>
            <person name="Lucas S."/>
            <person name="Woyke T."/>
            <person name="Maupin-Furlow J.A."/>
        </authorList>
    </citation>
    <scope>NUCLEOTIDE SEQUENCE [LARGE SCALE GENOMIC DNA]</scope>
    <source>
        <strain evidence="1">ATCC 43099</strain>
        <strain evidence="3">ATCC 43099 / DSM 3394 / CCM 3739 / CIP 104546 / IAM 13178 / JCM 8861 / NBRC 102185 / NCIMB 2190 / MS3</strain>
    </source>
</reference>
<sequence length="67" mass="7268">MTTLHITVGDRAQLREDTLQFIQTAETDELDASNERAVLQFGTYTGIDAVYADLIDNSMTSPASSSA</sequence>
<geneLocation type="plasmid" evidence="1 3">
    <name>pNMAG02</name>
</geneLocation>
<name>D3T288_NATMM</name>
<reference evidence="2 4" key="3">
    <citation type="journal article" date="2014" name="PLoS Genet.">
        <title>Phylogenetically driven sequencing of extremely halophilic archaea reveals strategies for static and dynamic osmo-response.</title>
        <authorList>
            <person name="Becker E.A."/>
            <person name="Seitzer P.M."/>
            <person name="Tritt A."/>
            <person name="Larsen D."/>
            <person name="Krusor M."/>
            <person name="Yao A.I."/>
            <person name="Wu D."/>
            <person name="Madern D."/>
            <person name="Eisen J.A."/>
            <person name="Darling A.E."/>
            <person name="Facciotti M.T."/>
        </authorList>
    </citation>
    <scope>NUCLEOTIDE SEQUENCE [LARGE SCALE GENOMIC DNA]</scope>
    <source>
        <strain evidence="4">ATCC 43099 / DSM 3394 / CCM 3739 / CIP 104546 / IAM 13178 / JCM 8861 / NBRC 102185 / NCIMB 2190 / MS3</strain>
        <strain evidence="2">MS-3</strain>
    </source>
</reference>
<dbReference type="EMBL" id="AOHS01000051">
    <property type="protein sequence ID" value="ELY26507.1"/>
    <property type="molecule type" value="Genomic_DNA"/>
</dbReference>
<dbReference type="eggNOG" id="arCOG02756">
    <property type="taxonomic scope" value="Archaea"/>
</dbReference>
<dbReference type="HOGENOM" id="CLU_2802369_0_0_2"/>
<evidence type="ECO:0000313" key="4">
    <source>
        <dbReference type="Proteomes" id="UP000011543"/>
    </source>
</evidence>
<reference evidence="1" key="4">
    <citation type="submission" date="2016-09" db="EMBL/GenBank/DDBJ databases">
        <authorList>
            <person name="Pfeiffer F."/>
        </authorList>
    </citation>
    <scope>NUCLEOTIDE SEQUENCE</scope>
    <source>
        <strain evidence="1">ATCC 43099</strain>
        <plasmid evidence="1">pNMAG02</plasmid>
    </source>
</reference>
<reference evidence="3" key="1">
    <citation type="submission" date="2010-02" db="EMBL/GenBank/DDBJ databases">
        <title>Complete sequence of plasmid 2 of Natrialba magadii ATCC 43099.</title>
        <authorList>
            <consortium name="US DOE Joint Genome Institute"/>
            <person name="Lucas S."/>
            <person name="Copeland A."/>
            <person name="Lapidus A."/>
            <person name="Cheng J.-F."/>
            <person name="Bruce D."/>
            <person name="Goodwin L."/>
            <person name="Pitluck S."/>
            <person name="Davenport K."/>
            <person name="Saunders E."/>
            <person name="Detter J.C."/>
            <person name="Han C."/>
            <person name="Tapia R."/>
            <person name="Land M."/>
            <person name="Hauser L."/>
            <person name="Kyrpides N."/>
            <person name="Mikhailova N."/>
            <person name="De Castro R.E."/>
            <person name="Maupin-Furlow J.A."/>
            <person name="Woyke T."/>
        </authorList>
    </citation>
    <scope>NUCLEOTIDE SEQUENCE [LARGE SCALE GENOMIC DNA]</scope>
    <source>
        <strain evidence="3">ATCC 43099 / DSM 3394 / CCM 3739 / CIP 104546 / IAM 13178 / JCM 8861 / NBRC 102185 / NCIMB 2190 / MS3</strain>
        <plasmid evidence="3">pNMAG02</plasmid>
    </source>
</reference>
<protein>
    <submittedName>
        <fullName evidence="1">Uncharacterized protein</fullName>
    </submittedName>
</protein>
<evidence type="ECO:0000313" key="1">
    <source>
        <dbReference type="EMBL" id="ADD07697.1"/>
    </source>
</evidence>
<keyword evidence="1" id="KW-0614">Plasmid</keyword>
<dbReference type="KEGG" id="nmg:Nmag_4187"/>
<keyword evidence="3" id="KW-1185">Reference proteome</keyword>
<dbReference type="AlphaFoldDB" id="D3T288"/>
<dbReference type="PaxDb" id="547559-Nmag_4187"/>
<dbReference type="Proteomes" id="UP000001879">
    <property type="component" value="Plasmid pNMAG02"/>
</dbReference>
<organism evidence="1 3">
    <name type="scientific">Natrialba magadii (strain ATCC 43099 / DSM 3394 / CCM 3739 / CIP 104546 / IAM 13178 / JCM 8861 / NBRC 102185 / NCIMB 2190 / MS3)</name>
    <name type="common">Natronobacterium magadii</name>
    <dbReference type="NCBI Taxonomy" id="547559"/>
    <lineage>
        <taxon>Archaea</taxon>
        <taxon>Methanobacteriati</taxon>
        <taxon>Methanobacteriota</taxon>
        <taxon>Stenosarchaea group</taxon>
        <taxon>Halobacteria</taxon>
        <taxon>Halobacteriales</taxon>
        <taxon>Natrialbaceae</taxon>
        <taxon>Natrialba</taxon>
    </lineage>
</organism>
<dbReference type="EMBL" id="CP001934">
    <property type="protein sequence ID" value="ADD07697.1"/>
    <property type="molecule type" value="Genomic_DNA"/>
</dbReference>
<evidence type="ECO:0000313" key="3">
    <source>
        <dbReference type="Proteomes" id="UP000001879"/>
    </source>
</evidence>
<accession>D3T288</accession>
<evidence type="ECO:0000313" key="2">
    <source>
        <dbReference type="EMBL" id="ELY26507.1"/>
    </source>
</evidence>